<evidence type="ECO:0000313" key="2">
    <source>
        <dbReference type="Proteomes" id="UP001232725"/>
    </source>
</evidence>
<dbReference type="Proteomes" id="UP001232725">
    <property type="component" value="Unassembled WGS sequence"/>
</dbReference>
<keyword evidence="2" id="KW-1185">Reference proteome</keyword>
<proteinExistence type="predicted"/>
<accession>A0ABT9IK74</accession>
<reference evidence="1 2" key="1">
    <citation type="submission" date="2023-08" db="EMBL/GenBank/DDBJ databases">
        <title>Arthrobacter horti sp. nov., isolated from forest soil.</title>
        <authorList>
            <person name="Park M."/>
        </authorList>
    </citation>
    <scope>NUCLEOTIDE SEQUENCE [LARGE SCALE GENOMIC DNA]</scope>
    <source>
        <strain evidence="1 2">YJM1</strain>
    </source>
</reference>
<comment type="caution">
    <text evidence="1">The sequence shown here is derived from an EMBL/GenBank/DDBJ whole genome shotgun (WGS) entry which is preliminary data.</text>
</comment>
<evidence type="ECO:0000313" key="1">
    <source>
        <dbReference type="EMBL" id="MDP5225559.1"/>
    </source>
</evidence>
<name>A0ABT9IK74_9MICC</name>
<dbReference type="Pfam" id="PF20118">
    <property type="entry name" value="DUF6508"/>
    <property type="match status" value="1"/>
</dbReference>
<sequence length="132" mass="14715">MTASPSLHAARVQLVRTALLLLRSEREVSAPRGGELRPDGARQMRWYSYDPALMSGMDAAVELTRGDPDYLANFPAVKDVSPSSASLEELGTRFTYIIRGERFFDGHIDTYVKSGELQLLFERLLELVPDGI</sequence>
<dbReference type="RefSeq" id="WP_305994613.1">
    <property type="nucleotide sequence ID" value="NZ_JAVALS010000001.1"/>
</dbReference>
<dbReference type="EMBL" id="JAVALS010000001">
    <property type="protein sequence ID" value="MDP5225559.1"/>
    <property type="molecule type" value="Genomic_DNA"/>
</dbReference>
<organism evidence="1 2">
    <name type="scientific">Arthrobacter horti</name>
    <dbReference type="NCBI Taxonomy" id="3068273"/>
    <lineage>
        <taxon>Bacteria</taxon>
        <taxon>Bacillati</taxon>
        <taxon>Actinomycetota</taxon>
        <taxon>Actinomycetes</taxon>
        <taxon>Micrococcales</taxon>
        <taxon>Micrococcaceae</taxon>
        <taxon>Arthrobacter</taxon>
    </lineage>
</organism>
<gene>
    <name evidence="1" type="ORF">Q9R02_00095</name>
</gene>
<dbReference type="InterPro" id="IPR045425">
    <property type="entry name" value="DUF6508"/>
</dbReference>
<protein>
    <submittedName>
        <fullName evidence="1">DUF6508 domain-containing protein</fullName>
    </submittedName>
</protein>